<name>A0A9I9EL26_CUCME</name>
<organism evidence="1">
    <name type="scientific">Cucumis melo</name>
    <name type="common">Muskmelon</name>
    <dbReference type="NCBI Taxonomy" id="3656"/>
    <lineage>
        <taxon>Eukaryota</taxon>
        <taxon>Viridiplantae</taxon>
        <taxon>Streptophyta</taxon>
        <taxon>Embryophyta</taxon>
        <taxon>Tracheophyta</taxon>
        <taxon>Spermatophyta</taxon>
        <taxon>Magnoliopsida</taxon>
        <taxon>eudicotyledons</taxon>
        <taxon>Gunneridae</taxon>
        <taxon>Pentapetalae</taxon>
        <taxon>rosids</taxon>
        <taxon>fabids</taxon>
        <taxon>Cucurbitales</taxon>
        <taxon>Cucurbitaceae</taxon>
        <taxon>Benincaseae</taxon>
        <taxon>Cucumis</taxon>
    </lineage>
</organism>
<dbReference type="Gene3D" id="3.70.10.10">
    <property type="match status" value="1"/>
</dbReference>
<sequence>MLYFKCPYLPIEQALFTLSRINENGYFKSHPNLLIFSTSYADFPLTLVTLQLMPQFFMEYNCDSLYHYNIHIDHLYRLFKTARTKMLFQTFDFNLIDGRKSKKEGDKRDSLASNVRTLDKLPLDTQKIPSIQYDAFFTMETELFKTLMRDLNDHTARVTVARSSVRFTSSKMLNIGFTKQSGNCIIGGIKKVKDEIKFTITFRPVPFFDSFSTKRRTSLSKDSPICVRDLTGVFFCRRDEEDRSHLFITCPFAVSIWNLIGPQFNRNLPFYGPSELCKHICDWNQKTKKNIILLSTIACAIWNIWLEQNHRIFNDKNKASKGYLGKY</sequence>
<reference evidence="1" key="1">
    <citation type="submission" date="2023-03" db="UniProtKB">
        <authorList>
            <consortium name="EnsemblPlants"/>
        </authorList>
    </citation>
    <scope>IDENTIFICATION</scope>
</reference>
<evidence type="ECO:0008006" key="2">
    <source>
        <dbReference type="Google" id="ProtNLM"/>
    </source>
</evidence>
<dbReference type="EnsemblPlants" id="MELO3C035218.2.1">
    <property type="protein sequence ID" value="MELO3C035218.2.1"/>
    <property type="gene ID" value="MELO3C035218.2"/>
</dbReference>
<protein>
    <recommendedName>
        <fullName evidence="2">Reverse transcriptase zinc-binding domain-containing protein</fullName>
    </recommendedName>
</protein>
<proteinExistence type="predicted"/>
<dbReference type="AlphaFoldDB" id="A0A9I9EL26"/>
<dbReference type="Gramene" id="MELO3C035218.2.1">
    <property type="protein sequence ID" value="MELO3C035218.2.1"/>
    <property type="gene ID" value="MELO3C035218.2"/>
</dbReference>
<evidence type="ECO:0000313" key="1">
    <source>
        <dbReference type="EnsemblPlants" id="MELO3C035218.2.1"/>
    </source>
</evidence>
<accession>A0A9I9EL26</accession>